<accession>A0A6A6ST94</accession>
<feature type="compositionally biased region" description="Polar residues" evidence="1">
    <location>
        <begin position="288"/>
        <end position="298"/>
    </location>
</feature>
<dbReference type="EMBL" id="MU004478">
    <property type="protein sequence ID" value="KAF2649803.1"/>
    <property type="molecule type" value="Genomic_DNA"/>
</dbReference>
<organism evidence="3 4">
    <name type="scientific">Lophiostoma macrostomum CBS 122681</name>
    <dbReference type="NCBI Taxonomy" id="1314788"/>
    <lineage>
        <taxon>Eukaryota</taxon>
        <taxon>Fungi</taxon>
        <taxon>Dikarya</taxon>
        <taxon>Ascomycota</taxon>
        <taxon>Pezizomycotina</taxon>
        <taxon>Dothideomycetes</taxon>
        <taxon>Pleosporomycetidae</taxon>
        <taxon>Pleosporales</taxon>
        <taxon>Lophiostomataceae</taxon>
        <taxon>Lophiostoma</taxon>
    </lineage>
</organism>
<dbReference type="AlphaFoldDB" id="A0A6A6ST94"/>
<keyword evidence="4" id="KW-1185">Reference proteome</keyword>
<evidence type="ECO:0000313" key="4">
    <source>
        <dbReference type="Proteomes" id="UP000799324"/>
    </source>
</evidence>
<evidence type="ECO:0000256" key="2">
    <source>
        <dbReference type="SAM" id="SignalP"/>
    </source>
</evidence>
<sequence length="428" mass="48221">MLAINGALNLFTLPLFQLALEKQDLLQFFTIPGYAIKKNWKYNEIQEGHTIKTEQSELYMRMSHRRSAMDANGLLIWLIPDQLLDGVEVYAQLKRKYNSASPYIPTFHVYAADRAPLDLVRRYISHRNDTTKSKVTSATIIRAVGALPDRVLQFPRDTPFSTPLEIPEIKVSEMSLQVASNHVHSTLSIPNVRTLALHMCCHTAGFLLALCTFSSANRGVLHLREFLYWHACTLATYREYSALLHAMPLFLKSFTGLRHLHIEYPNALSGPEEDSDSESGSDVDSDTGADTQSNTDPVATSDDEEASRGYECYGTWNIADWIGNHKDLETISVNFGHCYISPRDMDALADLHMLGGVGTQFHVIADYVCDGNLEQLEAECARLSVRPPLWIRVVASFYYLIIDRNGCHPYRTSDICICLHPSQSAVFR</sequence>
<feature type="chain" id="PRO_5025488383" evidence="2">
    <location>
        <begin position="20"/>
        <end position="428"/>
    </location>
</feature>
<proteinExistence type="predicted"/>
<gene>
    <name evidence="3" type="ORF">K491DRAFT_168783</name>
</gene>
<feature type="signal peptide" evidence="2">
    <location>
        <begin position="1"/>
        <end position="19"/>
    </location>
</feature>
<dbReference type="Proteomes" id="UP000799324">
    <property type="component" value="Unassembled WGS sequence"/>
</dbReference>
<keyword evidence="2" id="KW-0732">Signal</keyword>
<name>A0A6A6ST94_9PLEO</name>
<protein>
    <submittedName>
        <fullName evidence="3">Uncharacterized protein</fullName>
    </submittedName>
</protein>
<evidence type="ECO:0000313" key="3">
    <source>
        <dbReference type="EMBL" id="KAF2649803.1"/>
    </source>
</evidence>
<feature type="region of interest" description="Disordered" evidence="1">
    <location>
        <begin position="268"/>
        <end position="306"/>
    </location>
</feature>
<evidence type="ECO:0000256" key="1">
    <source>
        <dbReference type="SAM" id="MobiDB-lite"/>
    </source>
</evidence>
<feature type="compositionally biased region" description="Acidic residues" evidence="1">
    <location>
        <begin position="271"/>
        <end position="287"/>
    </location>
</feature>
<reference evidence="3" key="1">
    <citation type="journal article" date="2020" name="Stud. Mycol.">
        <title>101 Dothideomycetes genomes: a test case for predicting lifestyles and emergence of pathogens.</title>
        <authorList>
            <person name="Haridas S."/>
            <person name="Albert R."/>
            <person name="Binder M."/>
            <person name="Bloem J."/>
            <person name="Labutti K."/>
            <person name="Salamov A."/>
            <person name="Andreopoulos B."/>
            <person name="Baker S."/>
            <person name="Barry K."/>
            <person name="Bills G."/>
            <person name="Bluhm B."/>
            <person name="Cannon C."/>
            <person name="Castanera R."/>
            <person name="Culley D."/>
            <person name="Daum C."/>
            <person name="Ezra D."/>
            <person name="Gonzalez J."/>
            <person name="Henrissat B."/>
            <person name="Kuo A."/>
            <person name="Liang C."/>
            <person name="Lipzen A."/>
            <person name="Lutzoni F."/>
            <person name="Magnuson J."/>
            <person name="Mondo S."/>
            <person name="Nolan M."/>
            <person name="Ohm R."/>
            <person name="Pangilinan J."/>
            <person name="Park H.-J."/>
            <person name="Ramirez L."/>
            <person name="Alfaro M."/>
            <person name="Sun H."/>
            <person name="Tritt A."/>
            <person name="Yoshinaga Y."/>
            <person name="Zwiers L.-H."/>
            <person name="Turgeon B."/>
            <person name="Goodwin S."/>
            <person name="Spatafora J."/>
            <person name="Crous P."/>
            <person name="Grigoriev I."/>
        </authorList>
    </citation>
    <scope>NUCLEOTIDE SEQUENCE</scope>
    <source>
        <strain evidence="3">CBS 122681</strain>
    </source>
</reference>